<evidence type="ECO:0000256" key="1">
    <source>
        <dbReference type="ARBA" id="ARBA00022475"/>
    </source>
</evidence>
<keyword evidence="3" id="KW-0677">Repeat</keyword>
<keyword evidence="2" id="KW-0732">Signal</keyword>
<feature type="repeat" description="TPR" evidence="9">
    <location>
        <begin position="67"/>
        <end position="100"/>
    </location>
</feature>
<comment type="caution">
    <text evidence="10">The sequence shown here is derived from an EMBL/GenBank/DDBJ whole genome shotgun (WGS) entry which is preliminary data.</text>
</comment>
<dbReference type="PROSITE" id="PS51257">
    <property type="entry name" value="PROKAR_LIPOPROTEIN"/>
    <property type="match status" value="1"/>
</dbReference>
<evidence type="ECO:0000256" key="3">
    <source>
        <dbReference type="ARBA" id="ARBA00022737"/>
    </source>
</evidence>
<gene>
    <name evidence="10" type="primary">nlpI</name>
    <name evidence="10" type="ORF">HG263_18260</name>
</gene>
<dbReference type="InterPro" id="IPR019734">
    <property type="entry name" value="TPR_rpt"/>
</dbReference>
<evidence type="ECO:0000256" key="8">
    <source>
        <dbReference type="PIRNR" id="PIRNR004654"/>
    </source>
</evidence>
<dbReference type="SUPFAM" id="SSF48452">
    <property type="entry name" value="TPR-like"/>
    <property type="match status" value="1"/>
</dbReference>
<reference evidence="10 11" key="1">
    <citation type="submission" date="2020-04" db="EMBL/GenBank/DDBJ databases">
        <title>Pseudoalteromonas caenipelagi sp. nov., isolated from a tidal flat.</title>
        <authorList>
            <person name="Park S."/>
            <person name="Yoon J.-H."/>
        </authorList>
    </citation>
    <scope>NUCLEOTIDE SEQUENCE [LARGE SCALE GENOMIC DNA]</scope>
    <source>
        <strain evidence="10 11">JBTF-M23</strain>
    </source>
</reference>
<dbReference type="NCBIfam" id="NF008391">
    <property type="entry name" value="PRK11189.1"/>
    <property type="match status" value="1"/>
</dbReference>
<organism evidence="10 11">
    <name type="scientific">Pseudoalteromonas caenipelagi</name>
    <dbReference type="NCBI Taxonomy" id="2726988"/>
    <lineage>
        <taxon>Bacteria</taxon>
        <taxon>Pseudomonadati</taxon>
        <taxon>Pseudomonadota</taxon>
        <taxon>Gammaproteobacteria</taxon>
        <taxon>Alteromonadales</taxon>
        <taxon>Pseudoalteromonadaceae</taxon>
        <taxon>Pseudoalteromonas</taxon>
    </lineage>
</organism>
<dbReference type="PIRSF" id="PIRSF004654">
    <property type="entry name" value="NlpI"/>
    <property type="match status" value="1"/>
</dbReference>
<dbReference type="PROSITE" id="PS50005">
    <property type="entry name" value="TPR"/>
    <property type="match status" value="2"/>
</dbReference>
<dbReference type="GO" id="GO:0009279">
    <property type="term" value="C:cell outer membrane"/>
    <property type="evidence" value="ECO:0007669"/>
    <property type="project" value="TreeGrafter"/>
</dbReference>
<evidence type="ECO:0000256" key="6">
    <source>
        <dbReference type="ARBA" id="ARBA00023139"/>
    </source>
</evidence>
<keyword evidence="11" id="KW-1185">Reference proteome</keyword>
<sequence length="292" mass="33281">MTLKSIFILSLVILGVTGCQSSPKNNAQHVVNVPLSVPLAANFRNEVAIARYSELLNASDLQQEQKAQLYYIRGMSYDSVGLSTLARIDFNRAVKMKPDLAEVYNFLGIHHTLSQEYGQAYEMFDTVLELDEEHEYAYLNRGIALYYGERPRLASQDLSTFLARSPQDAYRVMWLYLAQSQVNKQLAVTQLKENSQALNYEEWASQLVQLYLGEISEGQFLSQLGEGVSNQQEYAERLCEAYFYLAKLYQARGEQQVAIDFFKLVLATNVYEFVEHKYARLELDLLAADEAG</sequence>
<dbReference type="InterPro" id="IPR023605">
    <property type="entry name" value="Lipoprotein_NlpI"/>
</dbReference>
<dbReference type="InterPro" id="IPR011990">
    <property type="entry name" value="TPR-like_helical_dom_sf"/>
</dbReference>
<keyword evidence="4 9" id="KW-0802">TPR repeat</keyword>
<feature type="repeat" description="TPR" evidence="9">
    <location>
        <begin position="101"/>
        <end position="134"/>
    </location>
</feature>
<comment type="subunit">
    <text evidence="8">Homodimer.</text>
</comment>
<dbReference type="InterPro" id="IPR050498">
    <property type="entry name" value="Ycf3"/>
</dbReference>
<evidence type="ECO:0000256" key="4">
    <source>
        <dbReference type="ARBA" id="ARBA00022803"/>
    </source>
</evidence>
<evidence type="ECO:0000256" key="2">
    <source>
        <dbReference type="ARBA" id="ARBA00022729"/>
    </source>
</evidence>
<dbReference type="PANTHER" id="PTHR44858">
    <property type="entry name" value="TETRATRICOPEPTIDE REPEAT PROTEIN 6"/>
    <property type="match status" value="1"/>
</dbReference>
<dbReference type="Gene3D" id="1.25.40.10">
    <property type="entry name" value="Tetratricopeptide repeat domain"/>
    <property type="match status" value="1"/>
</dbReference>
<keyword evidence="1 8" id="KW-1003">Cell membrane</keyword>
<dbReference type="Pfam" id="PF13181">
    <property type="entry name" value="TPR_8"/>
    <property type="match status" value="1"/>
</dbReference>
<evidence type="ECO:0000313" key="11">
    <source>
        <dbReference type="Proteomes" id="UP000586305"/>
    </source>
</evidence>
<dbReference type="Proteomes" id="UP000586305">
    <property type="component" value="Unassembled WGS sequence"/>
</dbReference>
<evidence type="ECO:0000256" key="5">
    <source>
        <dbReference type="ARBA" id="ARBA00023136"/>
    </source>
</evidence>
<dbReference type="GO" id="GO:0046813">
    <property type="term" value="P:receptor-mediated virion attachment to host cell"/>
    <property type="evidence" value="ECO:0007669"/>
    <property type="project" value="TreeGrafter"/>
</dbReference>
<comment type="subcellular location">
    <subcellularLocation>
        <location evidence="8">Cell membrane</location>
    </subcellularLocation>
</comment>
<dbReference type="SMART" id="SM00028">
    <property type="entry name" value="TPR"/>
    <property type="match status" value="4"/>
</dbReference>
<keyword evidence="6" id="KW-0564">Palmitate</keyword>
<evidence type="ECO:0000256" key="7">
    <source>
        <dbReference type="ARBA" id="ARBA00023288"/>
    </source>
</evidence>
<protein>
    <recommendedName>
        <fullName evidence="8">Lipoprotein NlpI</fullName>
    </recommendedName>
</protein>
<keyword evidence="5 8" id="KW-0472">Membrane</keyword>
<dbReference type="PANTHER" id="PTHR44858:SF1">
    <property type="entry name" value="UDP-N-ACETYLGLUCOSAMINE--PEPTIDE N-ACETYLGLUCOSAMINYLTRANSFERASE SPINDLY-RELATED"/>
    <property type="match status" value="1"/>
</dbReference>
<proteinExistence type="predicted"/>
<dbReference type="GO" id="GO:0005886">
    <property type="term" value="C:plasma membrane"/>
    <property type="evidence" value="ECO:0007669"/>
    <property type="project" value="UniProtKB-SubCell"/>
</dbReference>
<keyword evidence="7 10" id="KW-0449">Lipoprotein</keyword>
<dbReference type="RefSeq" id="WP_171627523.1">
    <property type="nucleotide sequence ID" value="NZ_JABBPG010000009.1"/>
</dbReference>
<dbReference type="AlphaFoldDB" id="A0A849VI27"/>
<evidence type="ECO:0000256" key="9">
    <source>
        <dbReference type="PROSITE-ProRule" id="PRU00339"/>
    </source>
</evidence>
<accession>A0A849VI27</accession>
<dbReference type="EMBL" id="JABBPG010000009">
    <property type="protein sequence ID" value="NOU52470.1"/>
    <property type="molecule type" value="Genomic_DNA"/>
</dbReference>
<evidence type="ECO:0000313" key="10">
    <source>
        <dbReference type="EMBL" id="NOU52470.1"/>
    </source>
</evidence>
<name>A0A849VI27_9GAMM</name>
<comment type="function">
    <text evidence="8">May be involved in cell division.</text>
</comment>